<accession>A0A3B0TUY3</accession>
<evidence type="ECO:0000313" key="1">
    <source>
        <dbReference type="EMBL" id="VAW10876.1"/>
    </source>
</evidence>
<sequence>MTYWEAFTQAKDKDNPDSNEDRIVIVPDRLYAVIDGATDKSGLTHDGLTGGQIAGRILEDALREAARNLEGPEGVQIAAILDRVNRALARRYRELGIGQAVGEDPWRRFSAQVAIAVRHRTTYRFIVIGDTGLRIDGREVFCVPNPGDVICAQIRVAVHRFLTKSGADTEMARTWARRYTVEGLGSVLPGTPIDIGTAELRRFRNLAKTESRKRLAGLAARDIDGVLMEGLKGLHRFRNRPGPLGFASIDGTRVPPEMIVEFERAAKDVQSIELFSDGFPRLPGKTTVADWEADFLDLEQDDPERVDICPETKGSTPDKFADDRTVLIVRPSAQTGK</sequence>
<reference evidence="1" key="1">
    <citation type="submission" date="2018-06" db="EMBL/GenBank/DDBJ databases">
        <authorList>
            <person name="Zhirakovskaya E."/>
        </authorList>
    </citation>
    <scope>NUCLEOTIDE SEQUENCE</scope>
</reference>
<evidence type="ECO:0008006" key="2">
    <source>
        <dbReference type="Google" id="ProtNLM"/>
    </source>
</evidence>
<dbReference type="EMBL" id="UOEM01000021">
    <property type="protein sequence ID" value="VAW10876.1"/>
    <property type="molecule type" value="Genomic_DNA"/>
</dbReference>
<name>A0A3B0TUY3_9ZZZZ</name>
<dbReference type="AlphaFoldDB" id="A0A3B0TUY3"/>
<gene>
    <name evidence="1" type="ORF">MNBD_ALPHA09-1731</name>
</gene>
<proteinExistence type="predicted"/>
<organism evidence="1">
    <name type="scientific">hydrothermal vent metagenome</name>
    <dbReference type="NCBI Taxonomy" id="652676"/>
    <lineage>
        <taxon>unclassified sequences</taxon>
        <taxon>metagenomes</taxon>
        <taxon>ecological metagenomes</taxon>
    </lineage>
</organism>
<protein>
    <recommendedName>
        <fullName evidence="2">PPM-type phosphatase domain-containing protein</fullName>
    </recommendedName>
</protein>